<accession>A0A8X6QFA4</accession>
<proteinExistence type="predicted"/>
<keyword evidence="3" id="KW-1185">Reference proteome</keyword>
<evidence type="ECO:0000313" key="2">
    <source>
        <dbReference type="EMBL" id="GFU15507.1"/>
    </source>
</evidence>
<feature type="non-terminal residue" evidence="2">
    <location>
        <position position="51"/>
    </location>
</feature>
<dbReference type="AlphaFoldDB" id="A0A8X6QFA4"/>
<comment type="caution">
    <text evidence="2">The sequence shown here is derived from an EMBL/GenBank/DDBJ whole genome shotgun (WGS) entry which is preliminary data.</text>
</comment>
<sequence length="51" mass="5522">MRTAEGEIVPNRSEKVKTHPGELGSERRRTNTGEELALSAGLCSRQASIPT</sequence>
<evidence type="ECO:0000256" key="1">
    <source>
        <dbReference type="SAM" id="MobiDB-lite"/>
    </source>
</evidence>
<name>A0A8X6QFA4_NEPPI</name>
<gene>
    <name evidence="2" type="ORF">NPIL_79121</name>
</gene>
<dbReference type="EMBL" id="BMAW01079497">
    <property type="protein sequence ID" value="GFU15507.1"/>
    <property type="molecule type" value="Genomic_DNA"/>
</dbReference>
<protein>
    <submittedName>
        <fullName evidence="2">Uncharacterized protein</fullName>
    </submittedName>
</protein>
<evidence type="ECO:0000313" key="3">
    <source>
        <dbReference type="Proteomes" id="UP000887013"/>
    </source>
</evidence>
<feature type="region of interest" description="Disordered" evidence="1">
    <location>
        <begin position="1"/>
        <end position="51"/>
    </location>
</feature>
<organism evidence="2 3">
    <name type="scientific">Nephila pilipes</name>
    <name type="common">Giant wood spider</name>
    <name type="synonym">Nephila maculata</name>
    <dbReference type="NCBI Taxonomy" id="299642"/>
    <lineage>
        <taxon>Eukaryota</taxon>
        <taxon>Metazoa</taxon>
        <taxon>Ecdysozoa</taxon>
        <taxon>Arthropoda</taxon>
        <taxon>Chelicerata</taxon>
        <taxon>Arachnida</taxon>
        <taxon>Araneae</taxon>
        <taxon>Araneomorphae</taxon>
        <taxon>Entelegynae</taxon>
        <taxon>Araneoidea</taxon>
        <taxon>Nephilidae</taxon>
        <taxon>Nephila</taxon>
    </lineage>
</organism>
<reference evidence="2" key="1">
    <citation type="submission" date="2020-08" db="EMBL/GenBank/DDBJ databases">
        <title>Multicomponent nature underlies the extraordinary mechanical properties of spider dragline silk.</title>
        <authorList>
            <person name="Kono N."/>
            <person name="Nakamura H."/>
            <person name="Mori M."/>
            <person name="Yoshida Y."/>
            <person name="Ohtoshi R."/>
            <person name="Malay A.D."/>
            <person name="Moran D.A.P."/>
            <person name="Tomita M."/>
            <person name="Numata K."/>
            <person name="Arakawa K."/>
        </authorList>
    </citation>
    <scope>NUCLEOTIDE SEQUENCE</scope>
</reference>
<feature type="compositionally biased region" description="Basic and acidic residues" evidence="1">
    <location>
        <begin position="12"/>
        <end position="32"/>
    </location>
</feature>
<dbReference type="Proteomes" id="UP000887013">
    <property type="component" value="Unassembled WGS sequence"/>
</dbReference>